<sequence length="382" mass="43267">MHIAFLTPEYPHAKVKHAAGLGTSIGNLVSALVRQGVSVTVIVYGQEKSEIFTENGITFHLIGDKKYRFGKWYFYRKHIQKYCNRIIKEEKIDVLEAPDWTGITAFMNFRIPLVIRFHGSDTYFCHLEKRKQKLKNFWFEKLAVQKAQGYIAPTAFAGKLSAALFGIQPEKIKTIHHGLKLDQFENDSPNQFEKGLIVYIGTIIRKKGVLELPAIFHKVRVKCPNARLVLIGSDSSDIATGKTSTWELLQQKITPNDMPSVAYLGKIPYSEVKNYIQKAHLCVFPTFAETLGMVTIESMAMQKPVVNSNMGWAQELMVDGVSGYLVDPKNHEESAQKMIQILSSEKLASKMGVAARKQVQNKFDINVIVKENMDYYETIISN</sequence>
<organism evidence="3 4">
    <name type="scientific">Flavobacterium rhamnosiphilum</name>
    <dbReference type="NCBI Taxonomy" id="2541724"/>
    <lineage>
        <taxon>Bacteria</taxon>
        <taxon>Pseudomonadati</taxon>
        <taxon>Bacteroidota</taxon>
        <taxon>Flavobacteriia</taxon>
        <taxon>Flavobacteriales</taxon>
        <taxon>Flavobacteriaceae</taxon>
        <taxon>Flavobacterium</taxon>
    </lineage>
</organism>
<dbReference type="PANTHER" id="PTHR45947">
    <property type="entry name" value="SULFOQUINOVOSYL TRANSFERASE SQD2"/>
    <property type="match status" value="1"/>
</dbReference>
<comment type="caution">
    <text evidence="3">The sequence shown here is derived from an EMBL/GenBank/DDBJ whole genome shotgun (WGS) entry which is preliminary data.</text>
</comment>
<dbReference type="OrthoDB" id="502646at2"/>
<evidence type="ECO:0000259" key="2">
    <source>
        <dbReference type="Pfam" id="PF13439"/>
    </source>
</evidence>
<feature type="domain" description="Glycosyltransferase subfamily 4-like N-terminal" evidence="2">
    <location>
        <begin position="20"/>
        <end position="182"/>
    </location>
</feature>
<gene>
    <name evidence="3" type="ORF">E0I26_04940</name>
</gene>
<dbReference type="AlphaFoldDB" id="A0A4R5FC55"/>
<dbReference type="CDD" id="cd03801">
    <property type="entry name" value="GT4_PimA-like"/>
    <property type="match status" value="1"/>
</dbReference>
<dbReference type="RefSeq" id="WP_131915383.1">
    <property type="nucleotide sequence ID" value="NZ_SMLG01000002.1"/>
</dbReference>
<keyword evidence="4" id="KW-1185">Reference proteome</keyword>
<dbReference type="InterPro" id="IPR050194">
    <property type="entry name" value="Glycosyltransferase_grp1"/>
</dbReference>
<dbReference type="InterPro" id="IPR001296">
    <property type="entry name" value="Glyco_trans_1"/>
</dbReference>
<accession>A0A4R5FC55</accession>
<dbReference type="PANTHER" id="PTHR45947:SF3">
    <property type="entry name" value="SULFOQUINOVOSYL TRANSFERASE SQD2"/>
    <property type="match status" value="1"/>
</dbReference>
<protein>
    <submittedName>
        <fullName evidence="3">Glycosyltransferase family 1 protein</fullName>
    </submittedName>
</protein>
<dbReference type="EMBL" id="SMLG01000002">
    <property type="protein sequence ID" value="TDE46034.1"/>
    <property type="molecule type" value="Genomic_DNA"/>
</dbReference>
<feature type="domain" description="Glycosyl transferase family 1" evidence="1">
    <location>
        <begin position="191"/>
        <end position="358"/>
    </location>
</feature>
<reference evidence="3 4" key="1">
    <citation type="submission" date="2019-03" db="EMBL/GenBank/DDBJ databases">
        <title>Novel species of Flavobacterium.</title>
        <authorList>
            <person name="Liu Q."/>
            <person name="Xin Y.-H."/>
        </authorList>
    </citation>
    <scope>NUCLEOTIDE SEQUENCE [LARGE SCALE GENOMIC DNA]</scope>
    <source>
        <strain evidence="3 4">LB3P52</strain>
    </source>
</reference>
<dbReference type="Pfam" id="PF13439">
    <property type="entry name" value="Glyco_transf_4"/>
    <property type="match status" value="1"/>
</dbReference>
<proteinExistence type="predicted"/>
<evidence type="ECO:0000259" key="1">
    <source>
        <dbReference type="Pfam" id="PF00534"/>
    </source>
</evidence>
<evidence type="ECO:0000313" key="3">
    <source>
        <dbReference type="EMBL" id="TDE46034.1"/>
    </source>
</evidence>
<dbReference type="GO" id="GO:0016757">
    <property type="term" value="F:glycosyltransferase activity"/>
    <property type="evidence" value="ECO:0007669"/>
    <property type="project" value="InterPro"/>
</dbReference>
<dbReference type="Pfam" id="PF00534">
    <property type="entry name" value="Glycos_transf_1"/>
    <property type="match status" value="1"/>
</dbReference>
<dbReference type="SUPFAM" id="SSF53756">
    <property type="entry name" value="UDP-Glycosyltransferase/glycogen phosphorylase"/>
    <property type="match status" value="1"/>
</dbReference>
<dbReference type="InterPro" id="IPR028098">
    <property type="entry name" value="Glyco_trans_4-like_N"/>
</dbReference>
<evidence type="ECO:0000313" key="4">
    <source>
        <dbReference type="Proteomes" id="UP000294814"/>
    </source>
</evidence>
<dbReference type="Proteomes" id="UP000294814">
    <property type="component" value="Unassembled WGS sequence"/>
</dbReference>
<name>A0A4R5FC55_9FLAO</name>
<dbReference type="Gene3D" id="3.40.50.2000">
    <property type="entry name" value="Glycogen Phosphorylase B"/>
    <property type="match status" value="2"/>
</dbReference>
<keyword evidence="3" id="KW-0808">Transferase</keyword>